<sequence length="529" mass="59031">MLFHTLSLALIGHLIFHYWEPERITIASVVLIPELLAVILLSHPLSLGNALWNVCVFLLVMGLSTVAYRLSPFHPLARFPGPTLNKITQFQAMWTNATSRQHLDRHEMHKKYGHIVRVGPNALSIVDVDAVNSVFGLNGLEKGRYYDARQLPGAPRGLLIMRGEPHAQRRRLWNRGLSTEAIRGYDASLGKRLVELTSRMESLKGSFDLTPLIVSFTFDVMGDVAFGQDLGMLEHGDTLGILKSIEGFNRSLALASHVPWLAPVFHRLPAIRPILQGMRGFAISNATKRIQSGGSSRDIWHYLADEAGLEKEKPELQNVIPDAVLVIIAGYDTIATALTALFWYLLKNPECYKRLQQEIDSTYPDHADPLLTPVPPSKLAYLNACINEALRLHPPVPTSGPRQVPYTVNDKVVAGQVIPAGTQIYVPPYTLHRDSRYFPLSPDKFIPERWLGVKELDTAAFIPFSYGPANCVGRQLAKQELLMVTSTLLQRFTFSLADGFDSDDWPNQANDYLTVTRASLFVRATVRDG</sequence>
<feature type="binding site" description="axial binding residue" evidence="8">
    <location>
        <position position="471"/>
    </location>
    <ligand>
        <name>heme</name>
        <dbReference type="ChEBI" id="CHEBI:30413"/>
    </ligand>
    <ligandPart>
        <name>Fe</name>
        <dbReference type="ChEBI" id="CHEBI:18248"/>
    </ligandPart>
</feature>
<reference evidence="10 11" key="1">
    <citation type="submission" date="2022-09" db="EMBL/GenBank/DDBJ databases">
        <authorList>
            <person name="Palmer J.M."/>
        </authorList>
    </citation>
    <scope>NUCLEOTIDE SEQUENCE [LARGE SCALE GENOMIC DNA]</scope>
    <source>
        <strain evidence="10 11">DSM 7382</strain>
    </source>
</reference>
<evidence type="ECO:0000256" key="7">
    <source>
        <dbReference type="ARBA" id="ARBA00023033"/>
    </source>
</evidence>
<dbReference type="SUPFAM" id="SSF48264">
    <property type="entry name" value="Cytochrome P450"/>
    <property type="match status" value="1"/>
</dbReference>
<dbReference type="PRINTS" id="PR00385">
    <property type="entry name" value="P450"/>
</dbReference>
<evidence type="ECO:0000256" key="3">
    <source>
        <dbReference type="ARBA" id="ARBA00010617"/>
    </source>
</evidence>
<dbReference type="EMBL" id="JASBNA010000025">
    <property type="protein sequence ID" value="KAK7684538.1"/>
    <property type="molecule type" value="Genomic_DNA"/>
</dbReference>
<dbReference type="Gene3D" id="1.10.630.10">
    <property type="entry name" value="Cytochrome P450"/>
    <property type="match status" value="1"/>
</dbReference>
<feature type="transmembrane region" description="Helical" evidence="9">
    <location>
        <begin position="323"/>
        <end position="346"/>
    </location>
</feature>
<dbReference type="PANTHER" id="PTHR24305">
    <property type="entry name" value="CYTOCHROME P450"/>
    <property type="match status" value="1"/>
</dbReference>
<evidence type="ECO:0000313" key="10">
    <source>
        <dbReference type="EMBL" id="KAK7684538.1"/>
    </source>
</evidence>
<evidence type="ECO:0000256" key="5">
    <source>
        <dbReference type="ARBA" id="ARBA00023002"/>
    </source>
</evidence>
<name>A0AAW0FU08_9APHY</name>
<comment type="caution">
    <text evidence="10">The sequence shown here is derived from an EMBL/GenBank/DDBJ whole genome shotgun (WGS) entry which is preliminary data.</text>
</comment>
<comment type="cofactor">
    <cofactor evidence="1 8">
        <name>heme</name>
        <dbReference type="ChEBI" id="CHEBI:30413"/>
    </cofactor>
</comment>
<evidence type="ECO:0000256" key="6">
    <source>
        <dbReference type="ARBA" id="ARBA00023004"/>
    </source>
</evidence>
<dbReference type="InterPro" id="IPR036396">
    <property type="entry name" value="Cyt_P450_sf"/>
</dbReference>
<dbReference type="InterPro" id="IPR050121">
    <property type="entry name" value="Cytochrome_P450_monoxygenase"/>
</dbReference>
<evidence type="ECO:0000313" key="11">
    <source>
        <dbReference type="Proteomes" id="UP001385951"/>
    </source>
</evidence>
<evidence type="ECO:0000256" key="2">
    <source>
        <dbReference type="ARBA" id="ARBA00005179"/>
    </source>
</evidence>
<dbReference type="CDD" id="cd11061">
    <property type="entry name" value="CYP67-like"/>
    <property type="match status" value="1"/>
</dbReference>
<keyword evidence="6 8" id="KW-0408">Iron</keyword>
<gene>
    <name evidence="10" type="ORF">QCA50_012485</name>
</gene>
<dbReference type="GO" id="GO:0005506">
    <property type="term" value="F:iron ion binding"/>
    <property type="evidence" value="ECO:0007669"/>
    <property type="project" value="InterPro"/>
</dbReference>
<keyword evidence="9" id="KW-1133">Transmembrane helix</keyword>
<dbReference type="Pfam" id="PF00067">
    <property type="entry name" value="p450"/>
    <property type="match status" value="1"/>
</dbReference>
<protein>
    <recommendedName>
        <fullName evidence="12">Cytochrome P450</fullName>
    </recommendedName>
</protein>
<dbReference type="PANTHER" id="PTHR24305:SF187">
    <property type="entry name" value="P450, PUTATIVE (EUROFUNG)-RELATED"/>
    <property type="match status" value="1"/>
</dbReference>
<dbReference type="GO" id="GO:0020037">
    <property type="term" value="F:heme binding"/>
    <property type="evidence" value="ECO:0007669"/>
    <property type="project" value="InterPro"/>
</dbReference>
<keyword evidence="9" id="KW-0472">Membrane</keyword>
<organism evidence="10 11">
    <name type="scientific">Cerrena zonata</name>
    <dbReference type="NCBI Taxonomy" id="2478898"/>
    <lineage>
        <taxon>Eukaryota</taxon>
        <taxon>Fungi</taxon>
        <taxon>Dikarya</taxon>
        <taxon>Basidiomycota</taxon>
        <taxon>Agaricomycotina</taxon>
        <taxon>Agaricomycetes</taxon>
        <taxon>Polyporales</taxon>
        <taxon>Cerrenaceae</taxon>
        <taxon>Cerrena</taxon>
    </lineage>
</organism>
<proteinExistence type="inferred from homology"/>
<dbReference type="GO" id="GO:0016705">
    <property type="term" value="F:oxidoreductase activity, acting on paired donors, with incorporation or reduction of molecular oxygen"/>
    <property type="evidence" value="ECO:0007669"/>
    <property type="project" value="InterPro"/>
</dbReference>
<comment type="similarity">
    <text evidence="3">Belongs to the cytochrome P450 family.</text>
</comment>
<dbReference type="Proteomes" id="UP001385951">
    <property type="component" value="Unassembled WGS sequence"/>
</dbReference>
<dbReference type="InterPro" id="IPR002401">
    <property type="entry name" value="Cyt_P450_E_grp-I"/>
</dbReference>
<evidence type="ECO:0000256" key="1">
    <source>
        <dbReference type="ARBA" id="ARBA00001971"/>
    </source>
</evidence>
<evidence type="ECO:0000256" key="4">
    <source>
        <dbReference type="ARBA" id="ARBA00022723"/>
    </source>
</evidence>
<feature type="transmembrane region" description="Helical" evidence="9">
    <location>
        <begin position="50"/>
        <end position="70"/>
    </location>
</feature>
<dbReference type="PRINTS" id="PR00463">
    <property type="entry name" value="EP450I"/>
</dbReference>
<evidence type="ECO:0000256" key="9">
    <source>
        <dbReference type="SAM" id="Phobius"/>
    </source>
</evidence>
<keyword evidence="4 8" id="KW-0479">Metal-binding</keyword>
<evidence type="ECO:0000256" key="8">
    <source>
        <dbReference type="PIRSR" id="PIRSR602401-1"/>
    </source>
</evidence>
<keyword evidence="8" id="KW-0349">Heme</keyword>
<dbReference type="GO" id="GO:0004497">
    <property type="term" value="F:monooxygenase activity"/>
    <property type="evidence" value="ECO:0007669"/>
    <property type="project" value="UniProtKB-KW"/>
</dbReference>
<keyword evidence="7" id="KW-0503">Monooxygenase</keyword>
<feature type="transmembrane region" description="Helical" evidence="9">
    <location>
        <begin position="24"/>
        <end position="44"/>
    </location>
</feature>
<keyword evidence="5" id="KW-0560">Oxidoreductase</keyword>
<comment type="pathway">
    <text evidence="2">Secondary metabolite biosynthesis.</text>
</comment>
<dbReference type="AlphaFoldDB" id="A0AAW0FU08"/>
<keyword evidence="9" id="KW-0812">Transmembrane</keyword>
<accession>A0AAW0FU08</accession>
<keyword evidence="11" id="KW-1185">Reference proteome</keyword>
<dbReference type="InterPro" id="IPR001128">
    <property type="entry name" value="Cyt_P450"/>
</dbReference>
<evidence type="ECO:0008006" key="12">
    <source>
        <dbReference type="Google" id="ProtNLM"/>
    </source>
</evidence>